<dbReference type="PROSITE" id="PS51126">
    <property type="entry name" value="DILUTE"/>
    <property type="match status" value="1"/>
</dbReference>
<dbReference type="InterPro" id="IPR002710">
    <property type="entry name" value="Dilute_dom"/>
</dbReference>
<proteinExistence type="predicted"/>
<dbReference type="EMBL" id="OB663291">
    <property type="protein sequence ID" value="CAD7231221.1"/>
    <property type="molecule type" value="Genomic_DNA"/>
</dbReference>
<name>A0A7R8WLI2_9CRUS</name>
<accession>A0A7R8WLI2</accession>
<protein>
    <submittedName>
        <fullName evidence="1">Uncharacterized protein</fullName>
    </submittedName>
</protein>
<dbReference type="GO" id="GO:0051020">
    <property type="term" value="F:GTPase binding"/>
    <property type="evidence" value="ECO:0007669"/>
    <property type="project" value="TreeGrafter"/>
</dbReference>
<evidence type="ECO:0000313" key="1">
    <source>
        <dbReference type="EMBL" id="CAD7231221.1"/>
    </source>
</evidence>
<dbReference type="Pfam" id="PF01843">
    <property type="entry name" value="DIL"/>
    <property type="match status" value="1"/>
</dbReference>
<reference evidence="1" key="1">
    <citation type="submission" date="2020-11" db="EMBL/GenBank/DDBJ databases">
        <authorList>
            <person name="Tran Van P."/>
        </authorList>
    </citation>
    <scope>NUCLEOTIDE SEQUENCE</scope>
</reference>
<gene>
    <name evidence="1" type="ORF">CTOB1V02_LOCUS9073</name>
</gene>
<sequence length="374" mass="42358">MDVVRSACLGCHHAAAVYEEGAGCLYPKAKPLLCDRLGAGVAVPPELRKSNALLNHPLWLARELKENAESLKAENENLKQQLKRYSVKLKETAGVDTVEAEFGEFLETNPELMPSIRHKESRTKEYDGMFEFDIENLEVVIRCLITGLKPRVAVSLLPNLPAFVVFMCLRHMDLVGADEKVIKFLSKCIQGVKKVIIKKGQTNMEFSILWLSNVCRLINNLKQYSGEERFAYANTPKMNEQCLRHFDLKDYRQILGDIGIWIYQNVVKTIQDRIQPYIVPAILENEPVHNVGGGGMHLRSRAMSVSGEAPLEPAVALEKLIADFDLIHEILRAYGADLEVTHQIFRQMMYFICAGALNNLLLRKNLCHWTRGLQ</sequence>
<organism evidence="1">
    <name type="scientific">Cyprideis torosa</name>
    <dbReference type="NCBI Taxonomy" id="163714"/>
    <lineage>
        <taxon>Eukaryota</taxon>
        <taxon>Metazoa</taxon>
        <taxon>Ecdysozoa</taxon>
        <taxon>Arthropoda</taxon>
        <taxon>Crustacea</taxon>
        <taxon>Oligostraca</taxon>
        <taxon>Ostracoda</taxon>
        <taxon>Podocopa</taxon>
        <taxon>Podocopida</taxon>
        <taxon>Cytherocopina</taxon>
        <taxon>Cytheroidea</taxon>
        <taxon>Cytherideidae</taxon>
        <taxon>Cyprideis</taxon>
    </lineage>
</organism>
<dbReference type="AlphaFoldDB" id="A0A7R8WLI2"/>
<dbReference type="PANTHER" id="PTHR16027:SF6">
    <property type="entry name" value="DILUTE DOMAIN-CONTAINING PROTEIN"/>
    <property type="match status" value="1"/>
</dbReference>
<dbReference type="PANTHER" id="PTHR16027">
    <property type="entry name" value="DILUTE DOMAIN-CONTAINING PROTEIN YPR089W"/>
    <property type="match status" value="1"/>
</dbReference>
<dbReference type="InterPro" id="IPR052072">
    <property type="entry name" value="Vascular_dev_regulator"/>
</dbReference>
<feature type="non-terminal residue" evidence="1">
    <location>
        <position position="1"/>
    </location>
</feature>
<dbReference type="OrthoDB" id="6108017at2759"/>